<evidence type="ECO:0000313" key="2">
    <source>
        <dbReference type="Proteomes" id="UP000299102"/>
    </source>
</evidence>
<evidence type="ECO:0000313" key="1">
    <source>
        <dbReference type="EMBL" id="GBP37271.1"/>
    </source>
</evidence>
<gene>
    <name evidence="1" type="ORF">EVAR_35704_1</name>
</gene>
<comment type="caution">
    <text evidence="1">The sequence shown here is derived from an EMBL/GenBank/DDBJ whole genome shotgun (WGS) entry which is preliminary data.</text>
</comment>
<dbReference type="AlphaFoldDB" id="A0A4C1VEH8"/>
<reference evidence="1 2" key="1">
    <citation type="journal article" date="2019" name="Commun. Biol.">
        <title>The bagworm genome reveals a unique fibroin gene that provides high tensile strength.</title>
        <authorList>
            <person name="Kono N."/>
            <person name="Nakamura H."/>
            <person name="Ohtoshi R."/>
            <person name="Tomita M."/>
            <person name="Numata K."/>
            <person name="Arakawa K."/>
        </authorList>
    </citation>
    <scope>NUCLEOTIDE SEQUENCE [LARGE SCALE GENOMIC DNA]</scope>
</reference>
<keyword evidence="2" id="KW-1185">Reference proteome</keyword>
<dbReference type="EMBL" id="BGZK01000331">
    <property type="protein sequence ID" value="GBP37271.1"/>
    <property type="molecule type" value="Genomic_DNA"/>
</dbReference>
<proteinExistence type="predicted"/>
<protein>
    <submittedName>
        <fullName evidence="1">Uncharacterized protein</fullName>
    </submittedName>
</protein>
<name>A0A4C1VEH8_EUMVA</name>
<sequence length="102" mass="11987">MSVFLSKIQDMQYQLKQMGEEISGEYKHLISAWESAPDDKQTLDNLVETLLMKEEKKGLKRRTPAKFIVVCFCVKEVRVWKLFQVRESGTLPERVCKSYKEL</sequence>
<dbReference type="OrthoDB" id="97058at2759"/>
<dbReference type="Proteomes" id="UP000299102">
    <property type="component" value="Unassembled WGS sequence"/>
</dbReference>
<accession>A0A4C1VEH8</accession>
<organism evidence="1 2">
    <name type="scientific">Eumeta variegata</name>
    <name type="common">Bagworm moth</name>
    <name type="synonym">Eumeta japonica</name>
    <dbReference type="NCBI Taxonomy" id="151549"/>
    <lineage>
        <taxon>Eukaryota</taxon>
        <taxon>Metazoa</taxon>
        <taxon>Ecdysozoa</taxon>
        <taxon>Arthropoda</taxon>
        <taxon>Hexapoda</taxon>
        <taxon>Insecta</taxon>
        <taxon>Pterygota</taxon>
        <taxon>Neoptera</taxon>
        <taxon>Endopterygota</taxon>
        <taxon>Lepidoptera</taxon>
        <taxon>Glossata</taxon>
        <taxon>Ditrysia</taxon>
        <taxon>Tineoidea</taxon>
        <taxon>Psychidae</taxon>
        <taxon>Oiketicinae</taxon>
        <taxon>Eumeta</taxon>
    </lineage>
</organism>